<evidence type="ECO:0000313" key="7">
    <source>
        <dbReference type="EMBL" id="KAI1718261.1"/>
    </source>
</evidence>
<dbReference type="Pfam" id="PF10320">
    <property type="entry name" value="7TM_GPCR_Srsx"/>
    <property type="match status" value="1"/>
</dbReference>
<evidence type="ECO:0000256" key="5">
    <source>
        <dbReference type="SAM" id="Phobius"/>
    </source>
</evidence>
<dbReference type="InterPro" id="IPR047130">
    <property type="entry name" value="7TM_GPCR_Srsx_nematod"/>
</dbReference>
<dbReference type="PANTHER" id="PTHR23360">
    <property type="entry name" value="G-PROTEIN COUPLED RECEPTORS FAMILY 1 PROFILE DOMAIN-CONTAINING PROTEIN-RELATED"/>
    <property type="match status" value="1"/>
</dbReference>
<gene>
    <name evidence="7" type="ORF">DdX_06681</name>
</gene>
<dbReference type="Proteomes" id="UP001201812">
    <property type="component" value="Unassembled WGS sequence"/>
</dbReference>
<dbReference type="InterPro" id="IPR000276">
    <property type="entry name" value="GPCR_Rhodpsn"/>
</dbReference>
<comment type="subcellular location">
    <subcellularLocation>
        <location evidence="1">Membrane</location>
    </subcellularLocation>
</comment>
<evidence type="ECO:0000259" key="6">
    <source>
        <dbReference type="PROSITE" id="PS50262"/>
    </source>
</evidence>
<dbReference type="SMART" id="SM01381">
    <property type="entry name" value="7TM_GPCR_Srsx"/>
    <property type="match status" value="1"/>
</dbReference>
<evidence type="ECO:0000256" key="1">
    <source>
        <dbReference type="ARBA" id="ARBA00004370"/>
    </source>
</evidence>
<feature type="transmembrane region" description="Helical" evidence="5">
    <location>
        <begin position="212"/>
        <end position="235"/>
    </location>
</feature>
<feature type="transmembrane region" description="Helical" evidence="5">
    <location>
        <begin position="166"/>
        <end position="186"/>
    </location>
</feature>
<dbReference type="EMBL" id="JAKKPZ010000008">
    <property type="protein sequence ID" value="KAI1718261.1"/>
    <property type="molecule type" value="Genomic_DNA"/>
</dbReference>
<feature type="domain" description="G-protein coupled receptors family 1 profile" evidence="6">
    <location>
        <begin position="68"/>
        <end position="311"/>
    </location>
</feature>
<dbReference type="GO" id="GO:0016020">
    <property type="term" value="C:membrane"/>
    <property type="evidence" value="ECO:0007669"/>
    <property type="project" value="UniProtKB-SubCell"/>
</dbReference>
<keyword evidence="2 5" id="KW-0812">Transmembrane</keyword>
<name>A0AAD4N8A0_9BILA</name>
<dbReference type="Gene3D" id="1.20.1070.10">
    <property type="entry name" value="Rhodopsin 7-helix transmembrane proteins"/>
    <property type="match status" value="1"/>
</dbReference>
<feature type="transmembrane region" description="Helical" evidence="5">
    <location>
        <begin position="286"/>
        <end position="312"/>
    </location>
</feature>
<keyword evidence="3 5" id="KW-1133">Transmembrane helix</keyword>
<feature type="transmembrane region" description="Helical" evidence="5">
    <location>
        <begin position="124"/>
        <end position="146"/>
    </location>
</feature>
<dbReference type="CDD" id="cd00637">
    <property type="entry name" value="7tm_classA_rhodopsin-like"/>
    <property type="match status" value="1"/>
</dbReference>
<accession>A0AAD4N8A0</accession>
<proteinExistence type="predicted"/>
<keyword evidence="8" id="KW-1185">Reference proteome</keyword>
<evidence type="ECO:0000256" key="2">
    <source>
        <dbReference type="ARBA" id="ARBA00022692"/>
    </source>
</evidence>
<keyword evidence="4 5" id="KW-0472">Membrane</keyword>
<reference evidence="7" key="1">
    <citation type="submission" date="2022-01" db="EMBL/GenBank/DDBJ databases">
        <title>Genome Sequence Resource for Two Populations of Ditylenchus destructor, the Migratory Endoparasitic Phytonematode.</title>
        <authorList>
            <person name="Zhang H."/>
            <person name="Lin R."/>
            <person name="Xie B."/>
        </authorList>
    </citation>
    <scope>NUCLEOTIDE SEQUENCE</scope>
    <source>
        <strain evidence="7">BazhouSP</strain>
    </source>
</reference>
<feature type="transmembrane region" description="Helical" evidence="5">
    <location>
        <begin position="86"/>
        <end position="104"/>
    </location>
</feature>
<comment type="caution">
    <text evidence="7">The sequence shown here is derived from an EMBL/GenBank/DDBJ whole genome shotgun (WGS) entry which is preliminary data.</text>
</comment>
<sequence>MSKSSLLAAFDNECQSIPKDITKIGALDFNGIIGPQAWQYCNNRDGFSPSLFTATVPLYITAMIGALCNVSVIYVTFRYRSLNNSYNYLLATTALSDILHQISYNVSMWHMITGQNMIDFLDCFYLQSYAVVGMAMSYVCIFLTAVDRLVSIVFPIWHRSVPKAPYVAFLIFLSLAFSTYVLYYGFVYAKDHPNWPVICMHTVCYLGPVATLMFWSCVTFNVFTIAVYLITWFLLRNLKRYTSGQAVTKTRKIFKSLAIIMISVLLGWMFNAMLEIVLQYCQVNGALIWFITRLGAMSVNIVSGITAPVLYFCSTDYKNVYDCAFRGRKVGSVTIIMRSSRAS</sequence>
<dbReference type="GO" id="GO:0004930">
    <property type="term" value="F:G protein-coupled receptor activity"/>
    <property type="evidence" value="ECO:0007669"/>
    <property type="project" value="InterPro"/>
</dbReference>
<dbReference type="PROSITE" id="PS50262">
    <property type="entry name" value="G_PROTEIN_RECEP_F1_2"/>
    <property type="match status" value="1"/>
</dbReference>
<evidence type="ECO:0000256" key="3">
    <source>
        <dbReference type="ARBA" id="ARBA00022989"/>
    </source>
</evidence>
<protein>
    <submittedName>
        <fullName evidence="7">Serpentine type 7TM GPCR chemoreceptor srsx domain-containing protein</fullName>
    </submittedName>
</protein>
<dbReference type="SUPFAM" id="SSF81321">
    <property type="entry name" value="Family A G protein-coupled receptor-like"/>
    <property type="match status" value="1"/>
</dbReference>
<dbReference type="AlphaFoldDB" id="A0AAD4N8A0"/>
<dbReference type="InterPro" id="IPR017452">
    <property type="entry name" value="GPCR_Rhodpsn_7TM"/>
</dbReference>
<feature type="transmembrane region" description="Helical" evidence="5">
    <location>
        <begin position="256"/>
        <end position="274"/>
    </location>
</feature>
<organism evidence="7 8">
    <name type="scientific">Ditylenchus destructor</name>
    <dbReference type="NCBI Taxonomy" id="166010"/>
    <lineage>
        <taxon>Eukaryota</taxon>
        <taxon>Metazoa</taxon>
        <taxon>Ecdysozoa</taxon>
        <taxon>Nematoda</taxon>
        <taxon>Chromadorea</taxon>
        <taxon>Rhabditida</taxon>
        <taxon>Tylenchina</taxon>
        <taxon>Tylenchomorpha</taxon>
        <taxon>Sphaerularioidea</taxon>
        <taxon>Anguinidae</taxon>
        <taxon>Anguininae</taxon>
        <taxon>Ditylenchus</taxon>
    </lineage>
</organism>
<dbReference type="InterPro" id="IPR019424">
    <property type="entry name" value="7TM_GPCR_Srsx"/>
</dbReference>
<feature type="transmembrane region" description="Helical" evidence="5">
    <location>
        <begin position="56"/>
        <end position="77"/>
    </location>
</feature>
<evidence type="ECO:0000256" key="4">
    <source>
        <dbReference type="ARBA" id="ARBA00023136"/>
    </source>
</evidence>
<evidence type="ECO:0000313" key="8">
    <source>
        <dbReference type="Proteomes" id="UP001201812"/>
    </source>
</evidence>
<dbReference type="PANTHER" id="PTHR23360:SF5">
    <property type="entry name" value="G-PROTEIN COUPLED RECEPTORS FAMILY 1 PROFILE DOMAIN-CONTAINING PROTEIN"/>
    <property type="match status" value="1"/>
</dbReference>